<sequence length="183" mass="20924">MLSVIIKYTGEKMFFSYISTLGFSYDQNSYRLALSKRAGGPVVLTHQPELKKLILQFPKEVTMEDCKTINEIITSITNEIKGDVDDQGAHIGYDKHGKEIYIYHGFYKWSDFINKAKHRSLEGHKVSVLHGENELGEGILLTYERRKISNDQRGDIVSCTLITKEGEQSFYGEAIEVIPITQW</sequence>
<proteinExistence type="predicted"/>
<keyword evidence="2" id="KW-1185">Reference proteome</keyword>
<dbReference type="RefSeq" id="WP_217067413.1">
    <property type="nucleotide sequence ID" value="NZ_JAHQCS010000131.1"/>
</dbReference>
<comment type="caution">
    <text evidence="1">The sequence shown here is derived from an EMBL/GenBank/DDBJ whole genome shotgun (WGS) entry which is preliminary data.</text>
</comment>
<dbReference type="EMBL" id="JAHQCS010000131">
    <property type="protein sequence ID" value="MBU9713252.1"/>
    <property type="molecule type" value="Genomic_DNA"/>
</dbReference>
<name>A0ABS6JHW0_9BACI</name>
<evidence type="ECO:0000313" key="1">
    <source>
        <dbReference type="EMBL" id="MBU9713252.1"/>
    </source>
</evidence>
<dbReference type="Proteomes" id="UP000784880">
    <property type="component" value="Unassembled WGS sequence"/>
</dbReference>
<protein>
    <submittedName>
        <fullName evidence="1">Uncharacterized protein</fullName>
    </submittedName>
</protein>
<evidence type="ECO:0000313" key="2">
    <source>
        <dbReference type="Proteomes" id="UP000784880"/>
    </source>
</evidence>
<accession>A0ABS6JHW0</accession>
<reference evidence="1 2" key="1">
    <citation type="submission" date="2021-06" db="EMBL/GenBank/DDBJ databases">
        <title>Bacillus sp. RD4P76, an endophyte from a halophyte.</title>
        <authorList>
            <person name="Sun J.-Q."/>
        </authorList>
    </citation>
    <scope>NUCLEOTIDE SEQUENCE [LARGE SCALE GENOMIC DNA]</scope>
    <source>
        <strain evidence="1 2">CGMCC 1.15917</strain>
    </source>
</reference>
<organism evidence="1 2">
    <name type="scientific">Evansella tamaricis</name>
    <dbReference type="NCBI Taxonomy" id="2069301"/>
    <lineage>
        <taxon>Bacteria</taxon>
        <taxon>Bacillati</taxon>
        <taxon>Bacillota</taxon>
        <taxon>Bacilli</taxon>
        <taxon>Bacillales</taxon>
        <taxon>Bacillaceae</taxon>
        <taxon>Evansella</taxon>
    </lineage>
</organism>
<gene>
    <name evidence="1" type="ORF">KS419_16090</name>
</gene>